<evidence type="ECO:0000313" key="8">
    <source>
        <dbReference type="WBParaSite" id="BTMF_0001429501-mRNA-1"/>
    </source>
</evidence>
<dbReference type="GO" id="GO:0005667">
    <property type="term" value="C:transcription regulator complex"/>
    <property type="evidence" value="ECO:0007669"/>
    <property type="project" value="InterPro"/>
</dbReference>
<evidence type="ECO:0000256" key="3">
    <source>
        <dbReference type="ARBA" id="ARBA00023163"/>
    </source>
</evidence>
<evidence type="ECO:0000256" key="1">
    <source>
        <dbReference type="ARBA" id="ARBA00004123"/>
    </source>
</evidence>
<dbReference type="InterPro" id="IPR036578">
    <property type="entry name" value="SMAD_MH1_sf"/>
</dbReference>
<proteinExistence type="predicted"/>
<gene>
    <name evidence="6" type="ORF">BTMF_LOCUS12291</name>
</gene>
<dbReference type="Pfam" id="PF03165">
    <property type="entry name" value="MH1"/>
    <property type="match status" value="1"/>
</dbReference>
<dbReference type="STRING" id="42155.A0A0R3R2Q5"/>
<protein>
    <submittedName>
        <fullName evidence="8">MH1 domain-containing protein</fullName>
    </submittedName>
</protein>
<evidence type="ECO:0000256" key="2">
    <source>
        <dbReference type="ARBA" id="ARBA00023015"/>
    </source>
</evidence>
<dbReference type="GO" id="GO:0051239">
    <property type="term" value="P:regulation of multicellular organismal process"/>
    <property type="evidence" value="ECO:0007669"/>
    <property type="project" value="UniProtKB-ARBA"/>
</dbReference>
<comment type="subcellular location">
    <subcellularLocation>
        <location evidence="1">Nucleus</location>
    </subcellularLocation>
</comment>
<evidence type="ECO:0000313" key="7">
    <source>
        <dbReference type="Proteomes" id="UP000280834"/>
    </source>
</evidence>
<dbReference type="Proteomes" id="UP000280834">
    <property type="component" value="Unassembled WGS sequence"/>
</dbReference>
<accession>A0A0R3R2Q5</accession>
<keyword evidence="7" id="KW-1185">Reference proteome</keyword>
<sequence>MNAVESGGRDIKQCAPGPPMDIMEEMPGCSRDVAEMDDDEGFLDHRYENTGLIPQIDKPMSIPYLCCKLWRWKELQVDAALHRLDPLPWCRFGRVTMNNATVSCCNPYHYALWIIDNMSPTNLRKASLCKRRRPAISANPESSSEEDSLSGGLNGAVSIIDHSFVTNDTGFGDEITGTTVANNILPPSRILPLLPDSPTRSSQPFSSEWPLEMDELCSLV</sequence>
<dbReference type="Gene3D" id="3.90.520.10">
    <property type="entry name" value="SMAD MH1 domain"/>
    <property type="match status" value="1"/>
</dbReference>
<dbReference type="InterPro" id="IPR003619">
    <property type="entry name" value="MAD_homology1_Dwarfin-type"/>
</dbReference>
<dbReference type="AlphaFoldDB" id="A0A0R3R2Q5"/>
<dbReference type="GO" id="GO:0006355">
    <property type="term" value="P:regulation of DNA-templated transcription"/>
    <property type="evidence" value="ECO:0007669"/>
    <property type="project" value="InterPro"/>
</dbReference>
<dbReference type="GO" id="GO:0005634">
    <property type="term" value="C:nucleus"/>
    <property type="evidence" value="ECO:0007669"/>
    <property type="project" value="UniProtKB-SubCell"/>
</dbReference>
<feature type="domain" description="MH1" evidence="5">
    <location>
        <begin position="1"/>
        <end position="119"/>
    </location>
</feature>
<keyword evidence="2" id="KW-0805">Transcription regulation</keyword>
<evidence type="ECO:0000259" key="5">
    <source>
        <dbReference type="PROSITE" id="PS51075"/>
    </source>
</evidence>
<dbReference type="WBParaSite" id="BTMF_0001429501-mRNA-1">
    <property type="protein sequence ID" value="BTMF_0001429501-mRNA-1"/>
    <property type="gene ID" value="BTMF_0001429501"/>
</dbReference>
<dbReference type="PROSITE" id="PS51075">
    <property type="entry name" value="MH1"/>
    <property type="match status" value="1"/>
</dbReference>
<reference evidence="6 7" key="2">
    <citation type="submission" date="2018-11" db="EMBL/GenBank/DDBJ databases">
        <authorList>
            <consortium name="Pathogen Informatics"/>
        </authorList>
    </citation>
    <scope>NUCLEOTIDE SEQUENCE [LARGE SCALE GENOMIC DNA]</scope>
</reference>
<dbReference type="SMART" id="SM00523">
    <property type="entry name" value="DWA"/>
    <property type="match status" value="1"/>
</dbReference>
<keyword evidence="4" id="KW-0539">Nucleus</keyword>
<evidence type="ECO:0000313" key="6">
    <source>
        <dbReference type="EMBL" id="VDO42130.1"/>
    </source>
</evidence>
<evidence type="ECO:0000256" key="4">
    <source>
        <dbReference type="ARBA" id="ARBA00023242"/>
    </source>
</evidence>
<dbReference type="EMBL" id="UZAG01019035">
    <property type="protein sequence ID" value="VDO42130.1"/>
    <property type="molecule type" value="Genomic_DNA"/>
</dbReference>
<reference evidence="8" key="1">
    <citation type="submission" date="2017-02" db="UniProtKB">
        <authorList>
            <consortium name="WormBaseParasite"/>
        </authorList>
    </citation>
    <scope>IDENTIFICATION</scope>
</reference>
<keyword evidence="3" id="KW-0804">Transcription</keyword>
<name>A0A0R3R2Q5_9BILA</name>
<dbReference type="SUPFAM" id="SSF56366">
    <property type="entry name" value="SMAD MH1 domain"/>
    <property type="match status" value="1"/>
</dbReference>
<dbReference type="InterPro" id="IPR013019">
    <property type="entry name" value="MAD_homology_MH1"/>
</dbReference>
<organism evidence="8">
    <name type="scientific">Brugia timori</name>
    <dbReference type="NCBI Taxonomy" id="42155"/>
    <lineage>
        <taxon>Eukaryota</taxon>
        <taxon>Metazoa</taxon>
        <taxon>Ecdysozoa</taxon>
        <taxon>Nematoda</taxon>
        <taxon>Chromadorea</taxon>
        <taxon>Rhabditida</taxon>
        <taxon>Spirurina</taxon>
        <taxon>Spiruromorpha</taxon>
        <taxon>Filarioidea</taxon>
        <taxon>Onchocercidae</taxon>
        <taxon>Brugia</taxon>
    </lineage>
</organism>